<keyword evidence="2" id="KW-1185">Reference proteome</keyword>
<gene>
    <name evidence="1" type="ORF">SAMN05216516_104146</name>
</gene>
<proteinExistence type="predicted"/>
<evidence type="ECO:0000313" key="1">
    <source>
        <dbReference type="EMBL" id="SFN25236.1"/>
    </source>
</evidence>
<sequence length="35" mass="4176">MRLRALNIADNPAFITGEQRRTFLRGHYDLKKPLY</sequence>
<evidence type="ECO:0000313" key="2">
    <source>
        <dbReference type="Proteomes" id="UP000242222"/>
    </source>
</evidence>
<accession>A0A1I4XI09</accession>
<dbReference type="Proteomes" id="UP000242222">
    <property type="component" value="Unassembled WGS sequence"/>
</dbReference>
<name>A0A1I4XI09_9GAMM</name>
<protein>
    <submittedName>
        <fullName evidence="1">Uncharacterized protein</fullName>
    </submittedName>
</protein>
<dbReference type="EMBL" id="FOVC01000004">
    <property type="protein sequence ID" value="SFN25236.1"/>
    <property type="molecule type" value="Genomic_DNA"/>
</dbReference>
<dbReference type="AlphaFoldDB" id="A0A1I4XI09"/>
<dbReference type="STRING" id="1367852.SAMN05216516_104146"/>
<organism evidence="1 2">
    <name type="scientific">Izhakiella capsodis</name>
    <dbReference type="NCBI Taxonomy" id="1367852"/>
    <lineage>
        <taxon>Bacteria</taxon>
        <taxon>Pseudomonadati</taxon>
        <taxon>Pseudomonadota</taxon>
        <taxon>Gammaproteobacteria</taxon>
        <taxon>Enterobacterales</taxon>
        <taxon>Erwiniaceae</taxon>
        <taxon>Izhakiella</taxon>
    </lineage>
</organism>
<reference evidence="2" key="1">
    <citation type="submission" date="2016-10" db="EMBL/GenBank/DDBJ databases">
        <authorList>
            <person name="Varghese N."/>
            <person name="Submissions S."/>
        </authorList>
    </citation>
    <scope>NUCLEOTIDE SEQUENCE [LARGE SCALE GENOMIC DNA]</scope>
    <source>
        <strain evidence="2">N6PO6</strain>
    </source>
</reference>